<feature type="coiled-coil region" evidence="1">
    <location>
        <begin position="496"/>
        <end position="563"/>
    </location>
</feature>
<feature type="region of interest" description="Disordered" evidence="2">
    <location>
        <begin position="363"/>
        <end position="387"/>
    </location>
</feature>
<feature type="coiled-coil region" evidence="1">
    <location>
        <begin position="115"/>
        <end position="166"/>
    </location>
</feature>
<evidence type="ECO:0000313" key="4">
    <source>
        <dbReference type="Proteomes" id="UP000235786"/>
    </source>
</evidence>
<keyword evidence="4" id="KW-1185">Reference proteome</keyword>
<proteinExistence type="predicted"/>
<evidence type="ECO:0000256" key="1">
    <source>
        <dbReference type="SAM" id="Coils"/>
    </source>
</evidence>
<dbReference type="STRING" id="1149755.A0A2J6R133"/>
<gene>
    <name evidence="3" type="ORF">L207DRAFT_640499</name>
</gene>
<evidence type="ECO:0000313" key="3">
    <source>
        <dbReference type="EMBL" id="PMD32224.1"/>
    </source>
</evidence>
<evidence type="ECO:0000256" key="2">
    <source>
        <dbReference type="SAM" id="MobiDB-lite"/>
    </source>
</evidence>
<sequence length="591" mass="67332">MSGIMVQEDSACPPSSLAEPHHEEDTWEHSLEATKINHSTELVRDIEETLKTSTDWREEADAHIQELEQALAASKIRELEFALEHSEFACENEVTQDGLGEALLRDMMEKQDVVNDRLRDKIERMEMVIAERDSEVFRLSNIEKALKAKEDELRDFKAKYFQARLEASKAKDDAELEKSRREESSALDGWSLEATSLASIREEVDDDLGEDMEALKQNMVILIRAYRGNQKTAMLLKERVELLDAIKTHDDETIEFLKKREAEIFEAREAYHKTAMMTVQEAARETGRANESIALLERTVDEHEATERVLKAKIECLEESQKALTRAHGREVAELTATVAAQKEEYNRWEVEIKGRERDVRVREDAVNSKEHELKSQPRQTKESAKESAKVLKIARTQLKASEARATDLESKLQSAADEHQILKLDYETTVSELEALKAASANPNHDPREEIQEQLRKLKEDRDKFRGLYESTRSTEPIIKDRIAQAVHLAKEEMTAVMNNEIDALKAKAEQTARETATEMQALEKKVSETSIAAEARISEIVRDADERIKDLSRAKVALVAENMAKDGEIERLKQQLTALASSKTLDDDQ</sequence>
<feature type="coiled-coil region" evidence="1">
    <location>
        <begin position="293"/>
        <end position="352"/>
    </location>
</feature>
<dbReference type="Proteomes" id="UP000235786">
    <property type="component" value="Unassembled WGS sequence"/>
</dbReference>
<dbReference type="OrthoDB" id="10638527at2759"/>
<protein>
    <submittedName>
        <fullName evidence="3">Uncharacterized protein</fullName>
    </submittedName>
</protein>
<organism evidence="3 4">
    <name type="scientific">Hyaloscypha variabilis (strain UAMH 11265 / GT02V1 / F)</name>
    <name type="common">Meliniomyces variabilis</name>
    <dbReference type="NCBI Taxonomy" id="1149755"/>
    <lineage>
        <taxon>Eukaryota</taxon>
        <taxon>Fungi</taxon>
        <taxon>Dikarya</taxon>
        <taxon>Ascomycota</taxon>
        <taxon>Pezizomycotina</taxon>
        <taxon>Leotiomycetes</taxon>
        <taxon>Helotiales</taxon>
        <taxon>Hyaloscyphaceae</taxon>
        <taxon>Hyaloscypha</taxon>
        <taxon>Hyaloscypha variabilis</taxon>
    </lineage>
</organism>
<feature type="coiled-coil region" evidence="1">
    <location>
        <begin position="392"/>
        <end position="469"/>
    </location>
</feature>
<keyword evidence="1" id="KW-0175">Coiled coil</keyword>
<dbReference type="AlphaFoldDB" id="A0A2J6R133"/>
<reference evidence="3 4" key="1">
    <citation type="submission" date="2016-04" db="EMBL/GenBank/DDBJ databases">
        <title>A degradative enzymes factory behind the ericoid mycorrhizal symbiosis.</title>
        <authorList>
            <consortium name="DOE Joint Genome Institute"/>
            <person name="Martino E."/>
            <person name="Morin E."/>
            <person name="Grelet G."/>
            <person name="Kuo A."/>
            <person name="Kohler A."/>
            <person name="Daghino S."/>
            <person name="Barry K."/>
            <person name="Choi C."/>
            <person name="Cichocki N."/>
            <person name="Clum A."/>
            <person name="Copeland A."/>
            <person name="Hainaut M."/>
            <person name="Haridas S."/>
            <person name="Labutti K."/>
            <person name="Lindquist E."/>
            <person name="Lipzen A."/>
            <person name="Khouja H.-R."/>
            <person name="Murat C."/>
            <person name="Ohm R."/>
            <person name="Olson A."/>
            <person name="Spatafora J."/>
            <person name="Veneault-Fourrey C."/>
            <person name="Henrissat B."/>
            <person name="Grigoriev I."/>
            <person name="Martin F."/>
            <person name="Perotto S."/>
        </authorList>
    </citation>
    <scope>NUCLEOTIDE SEQUENCE [LARGE SCALE GENOMIC DNA]</scope>
    <source>
        <strain evidence="3 4">F</strain>
    </source>
</reference>
<feature type="region of interest" description="Disordered" evidence="2">
    <location>
        <begin position="1"/>
        <end position="27"/>
    </location>
</feature>
<accession>A0A2J6R133</accession>
<name>A0A2J6R133_HYAVF</name>
<dbReference type="EMBL" id="KZ613960">
    <property type="protein sequence ID" value="PMD32224.1"/>
    <property type="molecule type" value="Genomic_DNA"/>
</dbReference>